<feature type="domain" description="Pili assembly chaperone N-terminal" evidence="8">
    <location>
        <begin position="22"/>
        <end position="142"/>
    </location>
</feature>
<dbReference type="PROSITE" id="PS00635">
    <property type="entry name" value="PILI_CHAPERONE"/>
    <property type="match status" value="1"/>
</dbReference>
<dbReference type="AlphaFoldDB" id="A0A4R3NDF6"/>
<keyword evidence="5 6" id="KW-0143">Chaperone</keyword>
<dbReference type="InterPro" id="IPR016148">
    <property type="entry name" value="Pili_assmbl_chaperone_C"/>
</dbReference>
<evidence type="ECO:0000256" key="2">
    <source>
        <dbReference type="ARBA" id="ARBA00007399"/>
    </source>
</evidence>
<evidence type="ECO:0000259" key="8">
    <source>
        <dbReference type="Pfam" id="PF00345"/>
    </source>
</evidence>
<feature type="domain" description="Pili assembly chaperone C-terminal" evidence="9">
    <location>
        <begin position="165"/>
        <end position="230"/>
    </location>
</feature>
<dbReference type="InterPro" id="IPR036316">
    <property type="entry name" value="Pili_assmbl_chap_C_dom_sf"/>
</dbReference>
<dbReference type="InterPro" id="IPR008962">
    <property type="entry name" value="PapD-like_sf"/>
</dbReference>
<comment type="similarity">
    <text evidence="2 6">Belongs to the periplasmic pilus chaperone family.</text>
</comment>
<dbReference type="PANTHER" id="PTHR30251:SF25">
    <property type="entry name" value="FIMBRIAE CHAPARONE"/>
    <property type="match status" value="1"/>
</dbReference>
<evidence type="ECO:0000256" key="4">
    <source>
        <dbReference type="ARBA" id="ARBA00022764"/>
    </source>
</evidence>
<dbReference type="OrthoDB" id="9131059at2"/>
<dbReference type="Proteomes" id="UP000295055">
    <property type="component" value="Unassembled WGS sequence"/>
</dbReference>
<dbReference type="Pfam" id="PF02753">
    <property type="entry name" value="PapD_C"/>
    <property type="match status" value="1"/>
</dbReference>
<proteinExistence type="inferred from homology"/>
<dbReference type="Gene3D" id="2.60.40.10">
    <property type="entry name" value="Immunoglobulins"/>
    <property type="match status" value="2"/>
</dbReference>
<dbReference type="SUPFAM" id="SSF49584">
    <property type="entry name" value="Periplasmic chaperone C-domain"/>
    <property type="match status" value="1"/>
</dbReference>
<evidence type="ECO:0000256" key="3">
    <source>
        <dbReference type="ARBA" id="ARBA00022729"/>
    </source>
</evidence>
<dbReference type="EMBL" id="SMAS01000012">
    <property type="protein sequence ID" value="TCT29277.1"/>
    <property type="molecule type" value="Genomic_DNA"/>
</dbReference>
<evidence type="ECO:0000259" key="9">
    <source>
        <dbReference type="Pfam" id="PF02753"/>
    </source>
</evidence>
<dbReference type="InterPro" id="IPR001829">
    <property type="entry name" value="Pili_assmbl_chaperone_bac"/>
</dbReference>
<feature type="signal peptide" evidence="7">
    <location>
        <begin position="1"/>
        <end position="20"/>
    </location>
</feature>
<organism evidence="10 11">
    <name type="scientific">Providencia alcalifaciens</name>
    <dbReference type="NCBI Taxonomy" id="126385"/>
    <lineage>
        <taxon>Bacteria</taxon>
        <taxon>Pseudomonadati</taxon>
        <taxon>Pseudomonadota</taxon>
        <taxon>Gammaproteobacteria</taxon>
        <taxon>Enterobacterales</taxon>
        <taxon>Morganellaceae</taxon>
        <taxon>Providencia</taxon>
    </lineage>
</organism>
<evidence type="ECO:0000256" key="5">
    <source>
        <dbReference type="ARBA" id="ARBA00023186"/>
    </source>
</evidence>
<comment type="caution">
    <text evidence="10">The sequence shown here is derived from an EMBL/GenBank/DDBJ whole genome shotgun (WGS) entry which is preliminary data.</text>
</comment>
<feature type="chain" id="PRO_5020362027" evidence="7">
    <location>
        <begin position="21"/>
        <end position="237"/>
    </location>
</feature>
<keyword evidence="4" id="KW-0574">Periplasm</keyword>
<dbReference type="SUPFAM" id="SSF49354">
    <property type="entry name" value="PapD-like"/>
    <property type="match status" value="1"/>
</dbReference>
<evidence type="ECO:0000256" key="6">
    <source>
        <dbReference type="RuleBase" id="RU003918"/>
    </source>
</evidence>
<dbReference type="GO" id="GO:0030288">
    <property type="term" value="C:outer membrane-bounded periplasmic space"/>
    <property type="evidence" value="ECO:0007669"/>
    <property type="project" value="InterPro"/>
</dbReference>
<dbReference type="PANTHER" id="PTHR30251">
    <property type="entry name" value="PILUS ASSEMBLY CHAPERONE"/>
    <property type="match status" value="1"/>
</dbReference>
<dbReference type="RefSeq" id="WP_132497177.1">
    <property type="nucleotide sequence ID" value="NZ_SMAS01000012.1"/>
</dbReference>
<dbReference type="InterPro" id="IPR050643">
    <property type="entry name" value="Periplasmic_pilus_chap"/>
</dbReference>
<dbReference type="PRINTS" id="PR00969">
    <property type="entry name" value="CHAPERONPILI"/>
</dbReference>
<dbReference type="InterPro" id="IPR013783">
    <property type="entry name" value="Ig-like_fold"/>
</dbReference>
<dbReference type="GO" id="GO:0071555">
    <property type="term" value="P:cell wall organization"/>
    <property type="evidence" value="ECO:0007669"/>
    <property type="project" value="InterPro"/>
</dbReference>
<dbReference type="InterPro" id="IPR018046">
    <property type="entry name" value="Pili_assmbl_chaperone_CS"/>
</dbReference>
<accession>A0A4R3NDF6</accession>
<sequence length="237" mass="26456">MKKFIFFILFISAFVSSASASVTMLKTRVVYLSDTKSETLKLKNNDNTPYIMQIWTDIDNPNSTPADADGPFIVQPTVFRIEPNTGRDANLIYTGGSLPQDKESLFYLNLVQIPPRDAASSENELSFLIRHRIKIFYRPASLSSGADDIGKHISFSGITSSGIEVKNNSPYFLSLNSVKVFGQAGEKIELIPTMIPPFASKKLPLKDEKTINSKQDKVIFSFTNDLGGNVEYTYKYN</sequence>
<evidence type="ECO:0000313" key="10">
    <source>
        <dbReference type="EMBL" id="TCT29277.1"/>
    </source>
</evidence>
<name>A0A4R3NDF6_9GAMM</name>
<gene>
    <name evidence="10" type="ORF">EC835_1125</name>
</gene>
<evidence type="ECO:0000313" key="11">
    <source>
        <dbReference type="Proteomes" id="UP000295055"/>
    </source>
</evidence>
<dbReference type="Pfam" id="PF00345">
    <property type="entry name" value="PapD_N"/>
    <property type="match status" value="1"/>
</dbReference>
<dbReference type="InterPro" id="IPR016147">
    <property type="entry name" value="Pili_assmbl_chaperone_N"/>
</dbReference>
<evidence type="ECO:0000256" key="1">
    <source>
        <dbReference type="ARBA" id="ARBA00004418"/>
    </source>
</evidence>
<reference evidence="10 11" key="1">
    <citation type="submission" date="2019-03" db="EMBL/GenBank/DDBJ databases">
        <title>Genomic analyses of the natural microbiome of Caenorhabditis elegans.</title>
        <authorList>
            <person name="Samuel B."/>
        </authorList>
    </citation>
    <scope>NUCLEOTIDE SEQUENCE [LARGE SCALE GENOMIC DNA]</scope>
    <source>
        <strain evidence="10 11">JUb102</strain>
    </source>
</reference>
<evidence type="ECO:0000256" key="7">
    <source>
        <dbReference type="SAM" id="SignalP"/>
    </source>
</evidence>
<protein>
    <submittedName>
        <fullName evidence="10">Fimbrial chaperone protein</fullName>
    </submittedName>
</protein>
<keyword evidence="3 7" id="KW-0732">Signal</keyword>
<comment type="subcellular location">
    <subcellularLocation>
        <location evidence="1 6">Periplasm</location>
    </subcellularLocation>
</comment>